<evidence type="ECO:0000313" key="1">
    <source>
        <dbReference type="EMBL" id="KAJ9586455.1"/>
    </source>
</evidence>
<sequence>SSSQYRNEMSEVSSWNISLIFISYTVERHISPFYCLSHFLSLVHHFKIFRLRIDHNSNFSCII</sequence>
<dbReference type="Proteomes" id="UP001233999">
    <property type="component" value="Unassembled WGS sequence"/>
</dbReference>
<feature type="non-terminal residue" evidence="1">
    <location>
        <position position="1"/>
    </location>
</feature>
<reference evidence="1" key="2">
    <citation type="submission" date="2023-05" db="EMBL/GenBank/DDBJ databases">
        <authorList>
            <person name="Fouks B."/>
        </authorList>
    </citation>
    <scope>NUCLEOTIDE SEQUENCE</scope>
    <source>
        <strain evidence="1">Stay&amp;Tobe</strain>
        <tissue evidence="1">Testes</tissue>
    </source>
</reference>
<gene>
    <name evidence="1" type="ORF">L9F63_019893</name>
</gene>
<protein>
    <submittedName>
        <fullName evidence="1">Uncharacterized protein</fullName>
    </submittedName>
</protein>
<comment type="caution">
    <text evidence="1">The sequence shown here is derived from an EMBL/GenBank/DDBJ whole genome shotgun (WGS) entry which is preliminary data.</text>
</comment>
<reference evidence="1" key="1">
    <citation type="journal article" date="2023" name="IScience">
        <title>Live-bearing cockroach genome reveals convergent evolutionary mechanisms linked to viviparity in insects and beyond.</title>
        <authorList>
            <person name="Fouks B."/>
            <person name="Harrison M.C."/>
            <person name="Mikhailova A.A."/>
            <person name="Marchal E."/>
            <person name="English S."/>
            <person name="Carruthers M."/>
            <person name="Jennings E.C."/>
            <person name="Chiamaka E.L."/>
            <person name="Frigard R.A."/>
            <person name="Pippel M."/>
            <person name="Attardo G.M."/>
            <person name="Benoit J.B."/>
            <person name="Bornberg-Bauer E."/>
            <person name="Tobe S.S."/>
        </authorList>
    </citation>
    <scope>NUCLEOTIDE SEQUENCE</scope>
    <source>
        <strain evidence="1">Stay&amp;Tobe</strain>
    </source>
</reference>
<dbReference type="EMBL" id="JASPKZ010007155">
    <property type="protein sequence ID" value="KAJ9586455.1"/>
    <property type="molecule type" value="Genomic_DNA"/>
</dbReference>
<feature type="non-terminal residue" evidence="1">
    <location>
        <position position="63"/>
    </location>
</feature>
<keyword evidence="2" id="KW-1185">Reference proteome</keyword>
<evidence type="ECO:0000313" key="2">
    <source>
        <dbReference type="Proteomes" id="UP001233999"/>
    </source>
</evidence>
<organism evidence="1 2">
    <name type="scientific">Diploptera punctata</name>
    <name type="common">Pacific beetle cockroach</name>
    <dbReference type="NCBI Taxonomy" id="6984"/>
    <lineage>
        <taxon>Eukaryota</taxon>
        <taxon>Metazoa</taxon>
        <taxon>Ecdysozoa</taxon>
        <taxon>Arthropoda</taxon>
        <taxon>Hexapoda</taxon>
        <taxon>Insecta</taxon>
        <taxon>Pterygota</taxon>
        <taxon>Neoptera</taxon>
        <taxon>Polyneoptera</taxon>
        <taxon>Dictyoptera</taxon>
        <taxon>Blattodea</taxon>
        <taxon>Blaberoidea</taxon>
        <taxon>Blaberidae</taxon>
        <taxon>Diplopterinae</taxon>
        <taxon>Diploptera</taxon>
    </lineage>
</organism>
<accession>A0AAD7ZTM3</accession>
<dbReference type="AlphaFoldDB" id="A0AAD7ZTM3"/>
<proteinExistence type="predicted"/>
<name>A0AAD7ZTM3_DIPPU</name>